<reference evidence="1" key="1">
    <citation type="journal article" date="2020" name="Nature">
        <title>Giant virus diversity and host interactions through global metagenomics.</title>
        <authorList>
            <person name="Schulz F."/>
            <person name="Roux S."/>
            <person name="Paez-Espino D."/>
            <person name="Jungbluth S."/>
            <person name="Walsh D.A."/>
            <person name="Denef V.J."/>
            <person name="McMahon K.D."/>
            <person name="Konstantinidis K.T."/>
            <person name="Eloe-Fadrosh E.A."/>
            <person name="Kyrpides N.C."/>
            <person name="Woyke T."/>
        </authorList>
    </citation>
    <scope>NUCLEOTIDE SEQUENCE</scope>
    <source>
        <strain evidence="1">GVMAG-M-3300009159-65</strain>
    </source>
</reference>
<dbReference type="EMBL" id="MN738934">
    <property type="protein sequence ID" value="QHT32281.1"/>
    <property type="molecule type" value="Genomic_DNA"/>
</dbReference>
<name>A0A6C0EUB8_9ZZZZ</name>
<organism evidence="1">
    <name type="scientific">viral metagenome</name>
    <dbReference type="NCBI Taxonomy" id="1070528"/>
    <lineage>
        <taxon>unclassified sequences</taxon>
        <taxon>metagenomes</taxon>
        <taxon>organismal metagenomes</taxon>
    </lineage>
</organism>
<protein>
    <submittedName>
        <fullName evidence="1">Uncharacterized protein</fullName>
    </submittedName>
</protein>
<dbReference type="AlphaFoldDB" id="A0A6C0EUB8"/>
<proteinExistence type="predicted"/>
<evidence type="ECO:0000313" key="1">
    <source>
        <dbReference type="EMBL" id="QHT32281.1"/>
    </source>
</evidence>
<accession>A0A6C0EUB8</accession>
<sequence>MIYEIPSLCIPFSPEYFDSSDVSLMFVELFGPCLRRIDEINKINYKIFFIHFNPIETNENIQLFFDKMYKDNEVRVKHSSKWFWKINLSKNSKIVYQMIDDPDYILWKIDLNPDFYDYKYSIIEEESCKKINTYLDVFKIETDKSRCIIN</sequence>